<evidence type="ECO:0000313" key="1">
    <source>
        <dbReference type="EMBL" id="GFR96447.1"/>
    </source>
</evidence>
<accession>A0AAV4HE79</accession>
<comment type="caution">
    <text evidence="1">The sequence shown here is derived from an EMBL/GenBank/DDBJ whole genome shotgun (WGS) entry which is preliminary data.</text>
</comment>
<gene>
    <name evidence="1" type="ORF">ElyMa_006298400</name>
</gene>
<evidence type="ECO:0000313" key="2">
    <source>
        <dbReference type="Proteomes" id="UP000762676"/>
    </source>
</evidence>
<dbReference type="EMBL" id="BMAT01012661">
    <property type="protein sequence ID" value="GFR96447.1"/>
    <property type="molecule type" value="Genomic_DNA"/>
</dbReference>
<keyword evidence="2" id="KW-1185">Reference proteome</keyword>
<proteinExistence type="predicted"/>
<dbReference type="AlphaFoldDB" id="A0AAV4HE79"/>
<organism evidence="1 2">
    <name type="scientific">Elysia marginata</name>
    <dbReference type="NCBI Taxonomy" id="1093978"/>
    <lineage>
        <taxon>Eukaryota</taxon>
        <taxon>Metazoa</taxon>
        <taxon>Spiralia</taxon>
        <taxon>Lophotrochozoa</taxon>
        <taxon>Mollusca</taxon>
        <taxon>Gastropoda</taxon>
        <taxon>Heterobranchia</taxon>
        <taxon>Euthyneura</taxon>
        <taxon>Panpulmonata</taxon>
        <taxon>Sacoglossa</taxon>
        <taxon>Placobranchoidea</taxon>
        <taxon>Plakobranchidae</taxon>
        <taxon>Elysia</taxon>
    </lineage>
</organism>
<protein>
    <submittedName>
        <fullName evidence="1">Uncharacterized protein</fullName>
    </submittedName>
</protein>
<sequence length="87" mass="9502">MVVMNTLTYTQATVRPSVSRNAWNQHRAELVISVGVHHEDTRNATHSCGAKHQVTDRIYNGRVPEAPACWTLGTRAGSRCLSQGGGE</sequence>
<reference evidence="1 2" key="1">
    <citation type="journal article" date="2021" name="Elife">
        <title>Chloroplast acquisition without the gene transfer in kleptoplastic sea slugs, Plakobranchus ocellatus.</title>
        <authorList>
            <person name="Maeda T."/>
            <person name="Takahashi S."/>
            <person name="Yoshida T."/>
            <person name="Shimamura S."/>
            <person name="Takaki Y."/>
            <person name="Nagai Y."/>
            <person name="Toyoda A."/>
            <person name="Suzuki Y."/>
            <person name="Arimoto A."/>
            <person name="Ishii H."/>
            <person name="Satoh N."/>
            <person name="Nishiyama T."/>
            <person name="Hasebe M."/>
            <person name="Maruyama T."/>
            <person name="Minagawa J."/>
            <person name="Obokata J."/>
            <person name="Shigenobu S."/>
        </authorList>
    </citation>
    <scope>NUCLEOTIDE SEQUENCE [LARGE SCALE GENOMIC DNA]</scope>
</reference>
<dbReference type="Proteomes" id="UP000762676">
    <property type="component" value="Unassembled WGS sequence"/>
</dbReference>
<name>A0AAV4HE79_9GAST</name>